<dbReference type="AlphaFoldDB" id="A0A255YPM2"/>
<comment type="caution">
    <text evidence="4">The sequence shown here is derived from an EMBL/GenBank/DDBJ whole genome shotgun (WGS) entry which is preliminary data.</text>
</comment>
<dbReference type="InterPro" id="IPR000682">
    <property type="entry name" value="PCMT"/>
</dbReference>
<dbReference type="RefSeq" id="WP_094473070.1">
    <property type="nucleotide sequence ID" value="NZ_NOXT01000090.1"/>
</dbReference>
<dbReference type="GO" id="GO:0004719">
    <property type="term" value="F:protein-L-isoaspartate (D-aspartate) O-methyltransferase activity"/>
    <property type="evidence" value="ECO:0007669"/>
    <property type="project" value="InterPro"/>
</dbReference>
<evidence type="ECO:0000256" key="2">
    <source>
        <dbReference type="ARBA" id="ARBA00013346"/>
    </source>
</evidence>
<reference evidence="4 5" key="1">
    <citation type="submission" date="2017-07" db="EMBL/GenBank/DDBJ databases">
        <title>Sandarakinorhabdus cyanobacteriorum sp. nov., a novel bacterium isolated from cyanobacterial aggregates in a eutrophic lake.</title>
        <authorList>
            <person name="Cai H."/>
        </authorList>
    </citation>
    <scope>NUCLEOTIDE SEQUENCE [LARGE SCALE GENOMIC DNA]</scope>
    <source>
        <strain evidence="4 5">TH057</strain>
    </source>
</reference>
<evidence type="ECO:0000256" key="3">
    <source>
        <dbReference type="ARBA" id="ARBA00030757"/>
    </source>
</evidence>
<dbReference type="InterPro" id="IPR029063">
    <property type="entry name" value="SAM-dependent_MTases_sf"/>
</dbReference>
<keyword evidence="5" id="KW-1185">Reference proteome</keyword>
<proteinExistence type="inferred from homology"/>
<dbReference type="Proteomes" id="UP000216991">
    <property type="component" value="Unassembled WGS sequence"/>
</dbReference>
<dbReference type="GO" id="GO:0005737">
    <property type="term" value="C:cytoplasm"/>
    <property type="evidence" value="ECO:0007669"/>
    <property type="project" value="TreeGrafter"/>
</dbReference>
<organism evidence="4 5">
    <name type="scientific">Sandarakinorhabdus cyanobacteriorum</name>
    <dbReference type="NCBI Taxonomy" id="1981098"/>
    <lineage>
        <taxon>Bacteria</taxon>
        <taxon>Pseudomonadati</taxon>
        <taxon>Pseudomonadota</taxon>
        <taxon>Alphaproteobacteria</taxon>
        <taxon>Sphingomonadales</taxon>
        <taxon>Sphingosinicellaceae</taxon>
        <taxon>Sandarakinorhabdus</taxon>
    </lineage>
</organism>
<dbReference type="SUPFAM" id="SSF53335">
    <property type="entry name" value="S-adenosyl-L-methionine-dependent methyltransferases"/>
    <property type="match status" value="1"/>
</dbReference>
<dbReference type="PANTHER" id="PTHR11579:SF18">
    <property type="entry name" value="PROTEIN-L-ISOASPARTATE O-METHYLTRANSFERASE"/>
    <property type="match status" value="1"/>
</dbReference>
<dbReference type="PANTHER" id="PTHR11579">
    <property type="entry name" value="PROTEIN-L-ISOASPARTATE O-METHYLTRANSFERASE"/>
    <property type="match status" value="1"/>
</dbReference>
<dbReference type="EMBL" id="NOXT01000090">
    <property type="protein sequence ID" value="OYQ31192.1"/>
    <property type="molecule type" value="Genomic_DNA"/>
</dbReference>
<evidence type="ECO:0000313" key="5">
    <source>
        <dbReference type="Proteomes" id="UP000216991"/>
    </source>
</evidence>
<evidence type="ECO:0000256" key="1">
    <source>
        <dbReference type="ARBA" id="ARBA00005369"/>
    </source>
</evidence>
<accession>A0A255YPM2</accession>
<dbReference type="Gene3D" id="3.40.50.150">
    <property type="entry name" value="Vaccinia Virus protein VP39"/>
    <property type="match status" value="1"/>
</dbReference>
<comment type="similarity">
    <text evidence="1">Belongs to the methyltransferase superfamily. L-isoaspartyl/D-aspartyl protein methyltransferase family.</text>
</comment>
<gene>
    <name evidence="4" type="ORF">CHU93_04935</name>
</gene>
<protein>
    <recommendedName>
        <fullName evidence="2">Protein-L-isoaspartate O-methyltransferase</fullName>
    </recommendedName>
    <alternativeName>
        <fullName evidence="3">Protein L-isoaspartyl methyltransferase</fullName>
    </alternativeName>
</protein>
<evidence type="ECO:0000313" key="4">
    <source>
        <dbReference type="EMBL" id="OYQ31192.1"/>
    </source>
</evidence>
<dbReference type="Pfam" id="PF01135">
    <property type="entry name" value="PCMT"/>
    <property type="match status" value="1"/>
</dbReference>
<sequence>MTRTAPLSPRQTMVDSQLKTVGVTDAAVLAAFADLPREAYLPPALAPLAYADAAQQVAPGRRLLPPLVLALLLQHAAVQPGERVLVVGSATGLSAALLARMGAQVTALESDAALIASAEAAGVASVQGPLAEGWAANAPYDLILFEGAIGQVPAAIAAQLAPGGRVATVLREAGVGRAYAGPLRADGQPAALPFLDVSAPDLPGFARPAAFAF</sequence>
<name>A0A255YPM2_9SPHN</name>
<dbReference type="OrthoDB" id="9798496at2"/>